<sequence>MKFRGHRFVFVLVVLVCAAFFIFHALLSEPSNVQTGLSYIEKQENADTDQLNHKLSTIRSQELEKAYQDGKINIFAFYQDYAFFGDSRVTGFSTYGYLDSSRVLAKTGQTIVNIKDWKPQIKKMRPTHLYFSYGVNDIQSNLDESLGGYDTYYEKQIKEILKLCPSGTTVTVNSILPVSAGAEEKNANWKNIDAYNQKIKKMCKRNHWTYIDNDSICDSDSIYEGDGIHFVPSFYQVWAMHMLGL</sequence>
<dbReference type="InterPro" id="IPR013830">
    <property type="entry name" value="SGNH_hydro"/>
</dbReference>
<evidence type="ECO:0000313" key="3">
    <source>
        <dbReference type="Proteomes" id="UP000539953"/>
    </source>
</evidence>
<name>A0A7W8CX27_9FIRM</name>
<keyword evidence="3" id="KW-1185">Reference proteome</keyword>
<dbReference type="SUPFAM" id="SSF52266">
    <property type="entry name" value="SGNH hydrolase"/>
    <property type="match status" value="1"/>
</dbReference>
<gene>
    <name evidence="2" type="ORF">HNQ47_001222</name>
</gene>
<comment type="caution">
    <text evidence="2">The sequence shown here is derived from an EMBL/GenBank/DDBJ whole genome shotgun (WGS) entry which is preliminary data.</text>
</comment>
<dbReference type="AlphaFoldDB" id="A0A7W8CX27"/>
<evidence type="ECO:0000313" key="2">
    <source>
        <dbReference type="EMBL" id="MBB5183201.1"/>
    </source>
</evidence>
<dbReference type="RefSeq" id="WP_183328499.1">
    <property type="nucleotide sequence ID" value="NZ_JACHHK010000004.1"/>
</dbReference>
<reference evidence="2 3" key="1">
    <citation type="submission" date="2020-08" db="EMBL/GenBank/DDBJ databases">
        <title>Genomic Encyclopedia of Type Strains, Phase IV (KMG-IV): sequencing the most valuable type-strain genomes for metagenomic binning, comparative biology and taxonomic classification.</title>
        <authorList>
            <person name="Goeker M."/>
        </authorList>
    </citation>
    <scope>NUCLEOTIDE SEQUENCE [LARGE SCALE GENOMIC DNA]</scope>
    <source>
        <strain evidence="2 3">DSM 25799</strain>
    </source>
</reference>
<accession>A0A7W8CX27</accession>
<feature type="domain" description="SGNH hydrolase-type esterase" evidence="1">
    <location>
        <begin position="99"/>
        <end position="236"/>
    </location>
</feature>
<dbReference type="EMBL" id="JACHHK010000004">
    <property type="protein sequence ID" value="MBB5183201.1"/>
    <property type="molecule type" value="Genomic_DNA"/>
</dbReference>
<proteinExistence type="predicted"/>
<organism evidence="2 3">
    <name type="scientific">Catenisphaera adipataccumulans</name>
    <dbReference type="NCBI Taxonomy" id="700500"/>
    <lineage>
        <taxon>Bacteria</taxon>
        <taxon>Bacillati</taxon>
        <taxon>Bacillota</taxon>
        <taxon>Erysipelotrichia</taxon>
        <taxon>Erysipelotrichales</taxon>
        <taxon>Erysipelotrichaceae</taxon>
        <taxon>Catenisphaera</taxon>
    </lineage>
</organism>
<evidence type="ECO:0000259" key="1">
    <source>
        <dbReference type="Pfam" id="PF13472"/>
    </source>
</evidence>
<protein>
    <recommendedName>
        <fullName evidence="1">SGNH hydrolase-type esterase domain-containing protein</fullName>
    </recommendedName>
</protein>
<dbReference type="Gene3D" id="3.40.50.1110">
    <property type="entry name" value="SGNH hydrolase"/>
    <property type="match status" value="1"/>
</dbReference>
<dbReference type="InterPro" id="IPR036514">
    <property type="entry name" value="SGNH_hydro_sf"/>
</dbReference>
<dbReference type="Proteomes" id="UP000539953">
    <property type="component" value="Unassembled WGS sequence"/>
</dbReference>
<dbReference type="Pfam" id="PF13472">
    <property type="entry name" value="Lipase_GDSL_2"/>
    <property type="match status" value="1"/>
</dbReference>